<dbReference type="AlphaFoldDB" id="A0AAN6M3A9"/>
<feature type="region of interest" description="Disordered" evidence="1">
    <location>
        <begin position="60"/>
        <end position="96"/>
    </location>
</feature>
<dbReference type="Proteomes" id="UP001280581">
    <property type="component" value="Unassembled WGS sequence"/>
</dbReference>
<feature type="chain" id="PRO_5043012391" evidence="2">
    <location>
        <begin position="21"/>
        <end position="125"/>
    </location>
</feature>
<evidence type="ECO:0000313" key="4">
    <source>
        <dbReference type="Proteomes" id="UP001280581"/>
    </source>
</evidence>
<feature type="signal peptide" evidence="2">
    <location>
        <begin position="1"/>
        <end position="20"/>
    </location>
</feature>
<sequence length="125" mass="12505">MRSFQTIIFFLAALVAFAFAQDTQSYDATVYVTSTIYKVNTVTLSSSPAYEVSNSTTTIAPSAPTGGASYSVPANSTAPYPTNSGATSGTPPAPSTTDFGGAASGLSVNGATIAMVAAALGFLAL</sequence>
<comment type="caution">
    <text evidence="3">The sequence shown here is derived from an EMBL/GenBank/DDBJ whole genome shotgun (WGS) entry which is preliminary data.</text>
</comment>
<proteinExistence type="predicted"/>
<keyword evidence="2" id="KW-0732">Signal</keyword>
<evidence type="ECO:0000256" key="1">
    <source>
        <dbReference type="SAM" id="MobiDB-lite"/>
    </source>
</evidence>
<evidence type="ECO:0000256" key="2">
    <source>
        <dbReference type="SAM" id="SignalP"/>
    </source>
</evidence>
<keyword evidence="4" id="KW-1185">Reference proteome</keyword>
<feature type="compositionally biased region" description="Polar residues" evidence="1">
    <location>
        <begin position="72"/>
        <end position="83"/>
    </location>
</feature>
<accession>A0AAN6M3A9</accession>
<reference evidence="3 4" key="1">
    <citation type="submission" date="2021-02" db="EMBL/GenBank/DDBJ databases">
        <title>Genome assembly of Pseudopithomyces chartarum.</title>
        <authorList>
            <person name="Jauregui R."/>
            <person name="Singh J."/>
            <person name="Voisey C."/>
        </authorList>
    </citation>
    <scope>NUCLEOTIDE SEQUENCE [LARGE SCALE GENOMIC DNA]</scope>
    <source>
        <strain evidence="3 4">AGR01</strain>
    </source>
</reference>
<evidence type="ECO:0000313" key="3">
    <source>
        <dbReference type="EMBL" id="KAK3214948.1"/>
    </source>
</evidence>
<organism evidence="3 4">
    <name type="scientific">Pseudopithomyces chartarum</name>
    <dbReference type="NCBI Taxonomy" id="1892770"/>
    <lineage>
        <taxon>Eukaryota</taxon>
        <taxon>Fungi</taxon>
        <taxon>Dikarya</taxon>
        <taxon>Ascomycota</taxon>
        <taxon>Pezizomycotina</taxon>
        <taxon>Dothideomycetes</taxon>
        <taxon>Pleosporomycetidae</taxon>
        <taxon>Pleosporales</taxon>
        <taxon>Massarineae</taxon>
        <taxon>Didymosphaeriaceae</taxon>
        <taxon>Pseudopithomyces</taxon>
    </lineage>
</organism>
<dbReference type="EMBL" id="WVTA01000003">
    <property type="protein sequence ID" value="KAK3214948.1"/>
    <property type="molecule type" value="Genomic_DNA"/>
</dbReference>
<name>A0AAN6M3A9_9PLEO</name>
<gene>
    <name evidence="3" type="ORF">GRF29_19g1786393</name>
</gene>
<protein>
    <submittedName>
        <fullName evidence="3">Uncharacterized protein</fullName>
    </submittedName>
</protein>